<organism evidence="3 4">
    <name type="scientific">Penaeus vannamei</name>
    <name type="common">Whiteleg shrimp</name>
    <name type="synonym">Litopenaeus vannamei</name>
    <dbReference type="NCBI Taxonomy" id="6689"/>
    <lineage>
        <taxon>Eukaryota</taxon>
        <taxon>Metazoa</taxon>
        <taxon>Ecdysozoa</taxon>
        <taxon>Arthropoda</taxon>
        <taxon>Crustacea</taxon>
        <taxon>Multicrustacea</taxon>
        <taxon>Malacostraca</taxon>
        <taxon>Eumalacostraca</taxon>
        <taxon>Eucarida</taxon>
        <taxon>Decapoda</taxon>
        <taxon>Dendrobranchiata</taxon>
        <taxon>Penaeoidea</taxon>
        <taxon>Penaeidae</taxon>
        <taxon>Penaeus</taxon>
    </lineage>
</organism>
<dbReference type="OrthoDB" id="408631at2759"/>
<feature type="compositionally biased region" description="Acidic residues" evidence="2">
    <location>
        <begin position="145"/>
        <end position="154"/>
    </location>
</feature>
<gene>
    <name evidence="3" type="ORF">C7M84_023394</name>
</gene>
<dbReference type="EMBL" id="QCYY01000686">
    <property type="protein sequence ID" value="ROT83438.1"/>
    <property type="molecule type" value="Genomic_DNA"/>
</dbReference>
<name>A0A3R7Q1D4_PENVA</name>
<dbReference type="Proteomes" id="UP000283509">
    <property type="component" value="Unassembled WGS sequence"/>
</dbReference>
<dbReference type="InterPro" id="IPR040357">
    <property type="entry name" value="Vma22/CCDC115"/>
</dbReference>
<protein>
    <recommendedName>
        <fullName evidence="1">Vacuolar ATPase assembly protein VMA22</fullName>
    </recommendedName>
</protein>
<keyword evidence="4" id="KW-1185">Reference proteome</keyword>
<evidence type="ECO:0000256" key="1">
    <source>
        <dbReference type="ARBA" id="ARBA00093634"/>
    </source>
</evidence>
<accession>A0A3R7Q1D4</accession>
<reference evidence="3 4" key="2">
    <citation type="submission" date="2019-01" db="EMBL/GenBank/DDBJ databases">
        <title>The decoding of complex shrimp genome reveals the adaptation for benthos swimmer, frequently molting mechanism and breeding impact on genome.</title>
        <authorList>
            <person name="Sun Y."/>
            <person name="Gao Y."/>
            <person name="Yu Y."/>
        </authorList>
    </citation>
    <scope>NUCLEOTIDE SEQUENCE [LARGE SCALE GENOMIC DNA]</scope>
    <source>
        <tissue evidence="3">Muscle</tissue>
    </source>
</reference>
<dbReference type="GO" id="GO:0070072">
    <property type="term" value="P:vacuolar proton-transporting V-type ATPase complex assembly"/>
    <property type="evidence" value="ECO:0007669"/>
    <property type="project" value="InterPro"/>
</dbReference>
<evidence type="ECO:0000313" key="4">
    <source>
        <dbReference type="Proteomes" id="UP000283509"/>
    </source>
</evidence>
<sequence length="231" mass="26437">MDKMATGIQMTREALCDGLDHMALQHLTLMDQLIRTKMILEEHMRSGFFLLGKTRYVLGCNAISTLQLPSEEREVDPLVSVVSTPVRIERYDGEVIYQEMNTEFADPVVSLPVEVEEDSLSDMYTQEDDPVEGLRQRISNLQGEPPEDREEDDREQYSADQNKKKVINRDPIRWFSVLPPQTLKQAQTDFKTAIQISAKCATLLGQLKAVCNEYKRLAKIKSKIDNIEKES</sequence>
<comment type="caution">
    <text evidence="3">The sequence shown here is derived from an EMBL/GenBank/DDBJ whole genome shotgun (WGS) entry which is preliminary data.</text>
</comment>
<feature type="region of interest" description="Disordered" evidence="2">
    <location>
        <begin position="140"/>
        <end position="163"/>
    </location>
</feature>
<dbReference type="GO" id="GO:0051082">
    <property type="term" value="F:unfolded protein binding"/>
    <property type="evidence" value="ECO:0007669"/>
    <property type="project" value="TreeGrafter"/>
</dbReference>
<reference evidence="3 4" key="1">
    <citation type="submission" date="2018-04" db="EMBL/GenBank/DDBJ databases">
        <authorList>
            <person name="Zhang X."/>
            <person name="Yuan J."/>
            <person name="Li F."/>
            <person name="Xiang J."/>
        </authorList>
    </citation>
    <scope>NUCLEOTIDE SEQUENCE [LARGE SCALE GENOMIC DNA]</scope>
    <source>
        <tissue evidence="3">Muscle</tissue>
    </source>
</reference>
<dbReference type="Pfam" id="PF21730">
    <property type="entry name" value="Vma22_CCDC115"/>
    <property type="match status" value="1"/>
</dbReference>
<dbReference type="PANTHER" id="PTHR31996">
    <property type="entry name" value="COILED-COIL DOMAIN-CONTAINING PROTEIN 115"/>
    <property type="match status" value="1"/>
</dbReference>
<dbReference type="AlphaFoldDB" id="A0A3R7Q1D4"/>
<dbReference type="PANTHER" id="PTHR31996:SF2">
    <property type="entry name" value="COILED-COIL DOMAIN-CONTAINING PROTEIN 115"/>
    <property type="match status" value="1"/>
</dbReference>
<evidence type="ECO:0000313" key="3">
    <source>
        <dbReference type="EMBL" id="ROT83438.1"/>
    </source>
</evidence>
<proteinExistence type="predicted"/>
<dbReference type="STRING" id="6689.A0A3R7Q1D4"/>
<evidence type="ECO:0000256" key="2">
    <source>
        <dbReference type="SAM" id="MobiDB-lite"/>
    </source>
</evidence>